<keyword evidence="3" id="KW-1185">Reference proteome</keyword>
<evidence type="ECO:0000313" key="3">
    <source>
        <dbReference type="Proteomes" id="UP000272942"/>
    </source>
</evidence>
<proteinExistence type="predicted"/>
<feature type="region of interest" description="Disordered" evidence="1">
    <location>
        <begin position="526"/>
        <end position="591"/>
    </location>
</feature>
<dbReference type="WBParaSite" id="ECPE_0000805001-mRNA-1">
    <property type="protein sequence ID" value="ECPE_0000805001-mRNA-1"/>
    <property type="gene ID" value="ECPE_0000805001"/>
</dbReference>
<sequence>MYFRHFADDIRLDETSSMEQAAVFRDLDTYLDAQLMNINFLGVPDCRLEDEPRRPWGVRGQSITCHTDFTDDNIIEQVTDLLPSMRIPLEQSTLKASSPPRNTRKRKVHAPNLRTVEPGCSVESSRLDEIENKIDWTGPVPTYAEPDQRLDDLVQNCSFLEPHTSLQFTPMRQRYTEAEGVDVDAVTEEMGVDLHTSPVDYVKPLESATVVDEPASDNPPSAMTVSLYDPVSPSRKPRRGRTSSGTSLLVAHARSSPPVQLPSSMNIQEHPCKTLTKKTTFESPTYSQCSIASDPMELVSHGFVDPIQSPSSCDGDHSKRIRGSPMSAHHSGSLPLDTERIRPLSPSSSDSATKHHLVIKRPNTLIPTNTGVVTVSQGLQSGQQRPLPVMRVKIPTHYARFGKFQTRFTSSSSASSGFEAVTQIAAHRSLSTSNLSGVSPGSPKTTTVAPSGTDTGPVPIQLGRFQSPVLKFHKNFTSKRQSLSAEDLTRLIRQPKVSFLVPTCALEVPGQEETETVSVIVPKSPMLSSSQSFPGKGSASSLHSPPTDSVAEAKITRSPQALNRLGLSRHSNSLPEPVSSRRMDQIGTTTQRSPANITPVVYHKLMTRTSLFSSVTYPWTEMVPIERTWLNSLKKLGLDESSNDTMDQLTSALSDLPSVFSALALRCQNGVRAALNLAGFSWDEASETTRLRTFCCFLAVSVSELLTTTVRPPYLLYTLKKPSNLTEREQSAIQSGTALLLESYEETGTAIQHLAKLAFDRDGTSIQRGCVTLLFKLASFLQATHTVAEQLYRACSPQRTARELSERLQRALDLLASSMNHYYSGSNSNYSHQGSTCSTAPTDPTEFTSMLVDQMDTLLRELSELGELGGTDPVPESLAVRLFKLVDLYHSRHISDSDRRLLTIDCVLGVFSLYVTQYFTRSENADSDATVVYLVVPSIGLGRTGSPSPLDQCSYLKQQLDTLC</sequence>
<feature type="compositionally biased region" description="Polar residues" evidence="1">
    <location>
        <begin position="526"/>
        <end position="547"/>
    </location>
</feature>
<feature type="region of interest" description="Disordered" evidence="1">
    <location>
        <begin position="211"/>
        <end position="247"/>
    </location>
</feature>
<evidence type="ECO:0000313" key="4">
    <source>
        <dbReference type="WBParaSite" id="ECPE_0000805001-mRNA-1"/>
    </source>
</evidence>
<feature type="region of interest" description="Disordered" evidence="1">
    <location>
        <begin position="432"/>
        <end position="454"/>
    </location>
</feature>
<evidence type="ECO:0000313" key="2">
    <source>
        <dbReference type="EMBL" id="VDP82603.1"/>
    </source>
</evidence>
<accession>A0A183AM43</accession>
<dbReference type="OrthoDB" id="6250076at2759"/>
<organism evidence="4">
    <name type="scientific">Echinostoma caproni</name>
    <dbReference type="NCBI Taxonomy" id="27848"/>
    <lineage>
        <taxon>Eukaryota</taxon>
        <taxon>Metazoa</taxon>
        <taxon>Spiralia</taxon>
        <taxon>Lophotrochozoa</taxon>
        <taxon>Platyhelminthes</taxon>
        <taxon>Trematoda</taxon>
        <taxon>Digenea</taxon>
        <taxon>Plagiorchiida</taxon>
        <taxon>Echinostomata</taxon>
        <taxon>Echinostomatoidea</taxon>
        <taxon>Echinostomatidae</taxon>
        <taxon>Echinostoma</taxon>
    </lineage>
</organism>
<name>A0A183AM43_9TREM</name>
<reference evidence="4" key="1">
    <citation type="submission" date="2016-06" db="UniProtKB">
        <authorList>
            <consortium name="WormBaseParasite"/>
        </authorList>
    </citation>
    <scope>IDENTIFICATION</scope>
</reference>
<feature type="region of interest" description="Disordered" evidence="1">
    <location>
        <begin position="307"/>
        <end position="354"/>
    </location>
</feature>
<gene>
    <name evidence="2" type="ORF">ECPE_LOCUS8028</name>
</gene>
<dbReference type="EMBL" id="UZAN01045422">
    <property type="protein sequence ID" value="VDP82603.1"/>
    <property type="molecule type" value="Genomic_DNA"/>
</dbReference>
<reference evidence="2 3" key="2">
    <citation type="submission" date="2018-11" db="EMBL/GenBank/DDBJ databases">
        <authorList>
            <consortium name="Pathogen Informatics"/>
        </authorList>
    </citation>
    <scope>NUCLEOTIDE SEQUENCE [LARGE SCALE GENOMIC DNA]</scope>
    <source>
        <strain evidence="2 3">Egypt</strain>
    </source>
</reference>
<protein>
    <submittedName>
        <fullName evidence="4">WAPL domain-containing protein</fullName>
    </submittedName>
</protein>
<dbReference type="Proteomes" id="UP000272942">
    <property type="component" value="Unassembled WGS sequence"/>
</dbReference>
<dbReference type="AlphaFoldDB" id="A0A183AM43"/>
<evidence type="ECO:0000256" key="1">
    <source>
        <dbReference type="SAM" id="MobiDB-lite"/>
    </source>
</evidence>